<evidence type="ECO:0000256" key="1">
    <source>
        <dbReference type="ARBA" id="ARBA00004141"/>
    </source>
</evidence>
<evidence type="ECO:0000259" key="7">
    <source>
        <dbReference type="Pfam" id="PF00892"/>
    </source>
</evidence>
<dbReference type="PANTHER" id="PTHR22911:SF6">
    <property type="entry name" value="SOLUTE CARRIER FAMILY 35 MEMBER G1"/>
    <property type="match status" value="1"/>
</dbReference>
<dbReference type="PANTHER" id="PTHR22911">
    <property type="entry name" value="ACYL-MALONYL CONDENSING ENZYME-RELATED"/>
    <property type="match status" value="1"/>
</dbReference>
<keyword evidence="9" id="KW-1185">Reference proteome</keyword>
<name>A0ABV8RUA2_9SPHN</name>
<feature type="transmembrane region" description="Helical" evidence="6">
    <location>
        <begin position="158"/>
        <end position="180"/>
    </location>
</feature>
<feature type="transmembrane region" description="Helical" evidence="6">
    <location>
        <begin position="192"/>
        <end position="211"/>
    </location>
</feature>
<feature type="transmembrane region" description="Helical" evidence="6">
    <location>
        <begin position="17"/>
        <end position="36"/>
    </location>
</feature>
<sequence>MAAKAFQPRHQSVSRGIAFRLVSVGCYSVMAALLKLASEHGVVAGEMLFYRAIFALPVVLVWALRSGGVRALTTRRPWAHLGRCALGIAAILCSFQALIMLPLATATTVGFTAPIFATVLSVLFLGERAGNHHWLAVALGLVGVAIIMLPGGPANDTAPLPGVAVALLAALGTASVVTVVRQLRHSEHVAAIVFWFFASSALVGGILLLYVGKQHDLQTLAILAGAGFAAGIMQITLTESLHATQVSILAPLDYLQIVGALALGWLVFSELPGQSAILGGCLIISSGIYLIWREYRPQTIARRNLEANTV</sequence>
<dbReference type="Proteomes" id="UP001595828">
    <property type="component" value="Unassembled WGS sequence"/>
</dbReference>
<feature type="domain" description="EamA" evidence="7">
    <location>
        <begin position="15"/>
        <end position="148"/>
    </location>
</feature>
<feature type="transmembrane region" description="Helical" evidence="6">
    <location>
        <begin position="249"/>
        <end position="268"/>
    </location>
</feature>
<feature type="transmembrane region" description="Helical" evidence="6">
    <location>
        <begin position="48"/>
        <end position="64"/>
    </location>
</feature>
<dbReference type="EMBL" id="JBHSDR010000006">
    <property type="protein sequence ID" value="MFC4295931.1"/>
    <property type="molecule type" value="Genomic_DNA"/>
</dbReference>
<reference evidence="9" key="1">
    <citation type="journal article" date="2019" name="Int. J. Syst. Evol. Microbiol.">
        <title>The Global Catalogue of Microorganisms (GCM) 10K type strain sequencing project: providing services to taxonomists for standard genome sequencing and annotation.</title>
        <authorList>
            <consortium name="The Broad Institute Genomics Platform"/>
            <consortium name="The Broad Institute Genome Sequencing Center for Infectious Disease"/>
            <person name="Wu L."/>
            <person name="Ma J."/>
        </authorList>
    </citation>
    <scope>NUCLEOTIDE SEQUENCE [LARGE SCALE GENOMIC DNA]</scope>
    <source>
        <strain evidence="9">CGMCC 1.12989</strain>
    </source>
</reference>
<keyword evidence="4 6" id="KW-1133">Transmembrane helix</keyword>
<comment type="subcellular location">
    <subcellularLocation>
        <location evidence="1">Membrane</location>
        <topology evidence="1">Multi-pass membrane protein</topology>
    </subcellularLocation>
</comment>
<comment type="similarity">
    <text evidence="2">Belongs to the drug/metabolite transporter (DMT) superfamily. 10 TMS drug/metabolite exporter (DME) (TC 2.A.7.3) family.</text>
</comment>
<evidence type="ECO:0000256" key="6">
    <source>
        <dbReference type="SAM" id="Phobius"/>
    </source>
</evidence>
<evidence type="ECO:0000256" key="3">
    <source>
        <dbReference type="ARBA" id="ARBA00022692"/>
    </source>
</evidence>
<comment type="caution">
    <text evidence="8">The sequence shown here is derived from an EMBL/GenBank/DDBJ whole genome shotgun (WGS) entry which is preliminary data.</text>
</comment>
<feature type="transmembrane region" description="Helical" evidence="6">
    <location>
        <begin position="84"/>
        <end position="103"/>
    </location>
</feature>
<accession>A0ABV8RUA2</accession>
<dbReference type="InterPro" id="IPR000620">
    <property type="entry name" value="EamA_dom"/>
</dbReference>
<feature type="domain" description="EamA" evidence="7">
    <location>
        <begin position="161"/>
        <end position="291"/>
    </location>
</feature>
<evidence type="ECO:0000256" key="4">
    <source>
        <dbReference type="ARBA" id="ARBA00022989"/>
    </source>
</evidence>
<dbReference type="RefSeq" id="WP_379539389.1">
    <property type="nucleotide sequence ID" value="NZ_JBHSDR010000006.1"/>
</dbReference>
<dbReference type="Pfam" id="PF00892">
    <property type="entry name" value="EamA"/>
    <property type="match status" value="2"/>
</dbReference>
<keyword evidence="5 6" id="KW-0472">Membrane</keyword>
<evidence type="ECO:0000256" key="5">
    <source>
        <dbReference type="ARBA" id="ARBA00023136"/>
    </source>
</evidence>
<protein>
    <submittedName>
        <fullName evidence="8">DMT family transporter</fullName>
    </submittedName>
</protein>
<evidence type="ECO:0000313" key="9">
    <source>
        <dbReference type="Proteomes" id="UP001595828"/>
    </source>
</evidence>
<organism evidence="8 9">
    <name type="scientific">Novosphingobium tardum</name>
    <dbReference type="NCBI Taxonomy" id="1538021"/>
    <lineage>
        <taxon>Bacteria</taxon>
        <taxon>Pseudomonadati</taxon>
        <taxon>Pseudomonadota</taxon>
        <taxon>Alphaproteobacteria</taxon>
        <taxon>Sphingomonadales</taxon>
        <taxon>Sphingomonadaceae</taxon>
        <taxon>Novosphingobium</taxon>
    </lineage>
</organism>
<feature type="transmembrane region" description="Helical" evidence="6">
    <location>
        <begin position="109"/>
        <end position="126"/>
    </location>
</feature>
<feature type="transmembrane region" description="Helical" evidence="6">
    <location>
        <begin position="274"/>
        <end position="292"/>
    </location>
</feature>
<dbReference type="SUPFAM" id="SSF103481">
    <property type="entry name" value="Multidrug resistance efflux transporter EmrE"/>
    <property type="match status" value="2"/>
</dbReference>
<feature type="transmembrane region" description="Helical" evidence="6">
    <location>
        <begin position="133"/>
        <end position="152"/>
    </location>
</feature>
<keyword evidence="3 6" id="KW-0812">Transmembrane</keyword>
<feature type="transmembrane region" description="Helical" evidence="6">
    <location>
        <begin position="217"/>
        <end position="237"/>
    </location>
</feature>
<evidence type="ECO:0000256" key="2">
    <source>
        <dbReference type="ARBA" id="ARBA00009853"/>
    </source>
</evidence>
<gene>
    <name evidence="8" type="ORF">ACFO0A_12775</name>
</gene>
<proteinExistence type="inferred from homology"/>
<evidence type="ECO:0000313" key="8">
    <source>
        <dbReference type="EMBL" id="MFC4295931.1"/>
    </source>
</evidence>
<dbReference type="InterPro" id="IPR037185">
    <property type="entry name" value="EmrE-like"/>
</dbReference>